<keyword evidence="3" id="KW-0472">Membrane</keyword>
<comment type="caution">
    <text evidence="5">The sequence shown here is derived from an EMBL/GenBank/DDBJ whole genome shotgun (WGS) entry which is preliminary data.</text>
</comment>
<dbReference type="NCBIfam" id="TIGR02532">
    <property type="entry name" value="IV_pilin_GFxxxE"/>
    <property type="match status" value="1"/>
</dbReference>
<dbReference type="SUPFAM" id="SSF54523">
    <property type="entry name" value="Pili subunits"/>
    <property type="match status" value="1"/>
</dbReference>
<gene>
    <name evidence="5" type="ORF">CEO22_65</name>
</gene>
<evidence type="ECO:0000313" key="5">
    <source>
        <dbReference type="EMBL" id="TSC66536.1"/>
    </source>
</evidence>
<proteinExistence type="predicted"/>
<dbReference type="InterPro" id="IPR013320">
    <property type="entry name" value="ConA-like_dom_sf"/>
</dbReference>
<dbReference type="InterPro" id="IPR006558">
    <property type="entry name" value="LamG-like"/>
</dbReference>
<dbReference type="Gene3D" id="3.30.700.10">
    <property type="entry name" value="Glycoprotein, Type 4 Pilin"/>
    <property type="match status" value="1"/>
</dbReference>
<evidence type="ECO:0000256" key="1">
    <source>
        <dbReference type="ARBA" id="ARBA00022729"/>
    </source>
</evidence>
<dbReference type="Gene3D" id="2.60.120.200">
    <property type="match status" value="1"/>
</dbReference>
<dbReference type="SMART" id="SM00560">
    <property type="entry name" value="LamGL"/>
    <property type="match status" value="1"/>
</dbReference>
<evidence type="ECO:0000256" key="2">
    <source>
        <dbReference type="ARBA" id="ARBA00023157"/>
    </source>
</evidence>
<feature type="transmembrane region" description="Helical" evidence="3">
    <location>
        <begin position="12"/>
        <end position="32"/>
    </location>
</feature>
<dbReference type="Pfam" id="PF13385">
    <property type="entry name" value="Laminin_G_3"/>
    <property type="match status" value="1"/>
</dbReference>
<dbReference type="SUPFAM" id="SSF49899">
    <property type="entry name" value="Concanavalin A-like lectins/glucanases"/>
    <property type="match status" value="1"/>
</dbReference>
<feature type="domain" description="LamG-like jellyroll fold" evidence="4">
    <location>
        <begin position="160"/>
        <end position="286"/>
    </location>
</feature>
<evidence type="ECO:0000259" key="4">
    <source>
        <dbReference type="SMART" id="SM00560"/>
    </source>
</evidence>
<protein>
    <recommendedName>
        <fullName evidence="4">LamG-like jellyroll fold domain-containing protein</fullName>
    </recommendedName>
</protein>
<evidence type="ECO:0000313" key="6">
    <source>
        <dbReference type="Proteomes" id="UP000316253"/>
    </source>
</evidence>
<dbReference type="Pfam" id="PF07963">
    <property type="entry name" value="N_methyl"/>
    <property type="match status" value="1"/>
</dbReference>
<evidence type="ECO:0000256" key="3">
    <source>
        <dbReference type="SAM" id="Phobius"/>
    </source>
</evidence>
<reference evidence="5 6" key="1">
    <citation type="submission" date="2017-08" db="EMBL/GenBank/DDBJ databases">
        <title>Mechanisms for carbon and nitrogen cycling indicate functional differentiation within the Candidate Phyla Radiation.</title>
        <authorList>
            <person name="Danczak R.E."/>
            <person name="Johnston M.D."/>
            <person name="Kenah C."/>
            <person name="Slattery M."/>
            <person name="Wrighton K.C."/>
            <person name="Wilkins M.J."/>
        </authorList>
    </citation>
    <scope>NUCLEOTIDE SEQUENCE [LARGE SCALE GENOMIC DNA]</scope>
    <source>
        <strain evidence="5">Gr01-1014_85</strain>
    </source>
</reference>
<dbReference type="EMBL" id="VMFD01000003">
    <property type="protein sequence ID" value="TSC66536.1"/>
    <property type="molecule type" value="Genomic_DNA"/>
</dbReference>
<dbReference type="InterPro" id="IPR045584">
    <property type="entry name" value="Pilin-like"/>
</dbReference>
<dbReference type="AlphaFoldDB" id="A0A554JDT1"/>
<dbReference type="InterPro" id="IPR012902">
    <property type="entry name" value="N_methyl_site"/>
</dbReference>
<accession>A0A554JDT1</accession>
<keyword evidence="2" id="KW-1015">Disulfide bond</keyword>
<keyword evidence="3" id="KW-1133">Transmembrane helix</keyword>
<keyword evidence="1" id="KW-0732">Signal</keyword>
<dbReference type="PROSITE" id="PS00409">
    <property type="entry name" value="PROKAR_NTER_METHYL"/>
    <property type="match status" value="1"/>
</dbReference>
<name>A0A554JDT1_9BACT</name>
<dbReference type="Proteomes" id="UP000316253">
    <property type="component" value="Unassembled WGS sequence"/>
</dbReference>
<organism evidence="5 6">
    <name type="scientific">Candidatus Berkelbacteria bacterium Gr01-1014_85</name>
    <dbReference type="NCBI Taxonomy" id="2017150"/>
    <lineage>
        <taxon>Bacteria</taxon>
        <taxon>Candidatus Berkelbacteria</taxon>
    </lineage>
</organism>
<sequence length="336" mass="35625">MNRRQPGGFTLIELIIVIGILVILLAIVIFALNPLEVFAKARNGERQQELGVLNRALINYNTEHSSLYPTGLTSSWRTIGTSDLDLAAVLAPYLPSLPTDPSQGNASDTGYQVKLVNDLPSLRAPRAELGIAISQGPVNGAVNFDGSGDRAFDSATLTPATITMAAWIRPNSLAPYGTVAQTGGFLGGATLFYHAGIGQFGFSFRDYTAGFIGSSLPIGSWSFVAGSYDGTTLKYYRDGVLVASRAQAIVPSYDPYGRTIGASSNNAYFDGAIDDVWFYDRALSDSEIATLFAGQRVPSGLIASYGLNEGNGTQLIDGQSGVNLTLEGNPSFVEGR</sequence>
<keyword evidence="3" id="KW-0812">Transmembrane</keyword>